<accession>A0A7J3Z750</accession>
<name>A0A7J3Z750_9CREN</name>
<organism evidence="1">
    <name type="scientific">Ignisphaera aggregans</name>
    <dbReference type="NCBI Taxonomy" id="334771"/>
    <lineage>
        <taxon>Archaea</taxon>
        <taxon>Thermoproteota</taxon>
        <taxon>Thermoprotei</taxon>
        <taxon>Desulfurococcales</taxon>
        <taxon>Desulfurococcaceae</taxon>
        <taxon>Ignisphaera</taxon>
    </lineage>
</organism>
<dbReference type="AlphaFoldDB" id="A0A7J3Z750"/>
<evidence type="ECO:0000313" key="1">
    <source>
        <dbReference type="EMBL" id="HHQ50013.1"/>
    </source>
</evidence>
<comment type="caution">
    <text evidence="1">The sequence shown here is derived from an EMBL/GenBank/DDBJ whole genome shotgun (WGS) entry which is preliminary data.</text>
</comment>
<sequence>MIQNNKFRLGKNTISELVEKAIKVYNMYRGAEARATLISISDSDIRVLFEGHFCFTCGVNDWIEDFKYILEDVGVEAELYRVLEPEDFSEPRRVAVFRIRGVKAND</sequence>
<protein>
    <submittedName>
        <fullName evidence="1">Uncharacterized protein</fullName>
    </submittedName>
</protein>
<proteinExistence type="predicted"/>
<dbReference type="EMBL" id="DRYQ01000019">
    <property type="protein sequence ID" value="HHQ50013.1"/>
    <property type="molecule type" value="Genomic_DNA"/>
</dbReference>
<reference evidence="1" key="1">
    <citation type="journal article" date="2020" name="mSystems">
        <title>Genome- and Community-Level Interaction Insights into Carbon Utilization and Element Cycling Functions of Hydrothermarchaeota in Hydrothermal Sediment.</title>
        <authorList>
            <person name="Zhou Z."/>
            <person name="Liu Y."/>
            <person name="Xu W."/>
            <person name="Pan J."/>
            <person name="Luo Z.H."/>
            <person name="Li M."/>
        </authorList>
    </citation>
    <scope>NUCLEOTIDE SEQUENCE [LARGE SCALE GENOMIC DNA]</scope>
    <source>
        <strain evidence="1">SpSt-1105</strain>
    </source>
</reference>
<gene>
    <name evidence="1" type="ORF">ENM66_01485</name>
</gene>